<reference evidence="4" key="1">
    <citation type="journal article" date="2017" name="bioRxiv">
        <title>Comparative analysis of the genomes of Stylophora pistillata and Acropora digitifera provides evidence for extensive differences between species of corals.</title>
        <authorList>
            <person name="Voolstra C.R."/>
            <person name="Li Y."/>
            <person name="Liew Y.J."/>
            <person name="Baumgarten S."/>
            <person name="Zoccola D."/>
            <person name="Flot J.-F."/>
            <person name="Tambutte S."/>
            <person name="Allemand D."/>
            <person name="Aranda M."/>
        </authorList>
    </citation>
    <scope>NUCLEOTIDE SEQUENCE [LARGE SCALE GENOMIC DNA]</scope>
</reference>
<name>A0A2B4RNM5_STYPI</name>
<gene>
    <name evidence="3" type="primary">NCF2</name>
    <name evidence="3" type="ORF">AWC38_SpisGene17237</name>
</gene>
<keyword evidence="4" id="KW-1185">Reference proteome</keyword>
<organism evidence="3 4">
    <name type="scientific">Stylophora pistillata</name>
    <name type="common">Smooth cauliflower coral</name>
    <dbReference type="NCBI Taxonomy" id="50429"/>
    <lineage>
        <taxon>Eukaryota</taxon>
        <taxon>Metazoa</taxon>
        <taxon>Cnidaria</taxon>
        <taxon>Anthozoa</taxon>
        <taxon>Hexacorallia</taxon>
        <taxon>Scleractinia</taxon>
        <taxon>Astrocoeniina</taxon>
        <taxon>Pocilloporidae</taxon>
        <taxon>Stylophora</taxon>
    </lineage>
</organism>
<feature type="region of interest" description="Disordered" evidence="2">
    <location>
        <begin position="268"/>
        <end position="398"/>
    </location>
</feature>
<dbReference type="PANTHER" id="PTHR15175:SF0">
    <property type="entry name" value="SH3 DOMAIN-CONTAINING PROTEIN C23A1.17"/>
    <property type="match status" value="1"/>
</dbReference>
<dbReference type="EMBL" id="LSMT01000413">
    <property type="protein sequence ID" value="PFX18389.1"/>
    <property type="molecule type" value="Genomic_DNA"/>
</dbReference>
<sequence>MKNMSSVEILNIWKDGVTFMEKGKYEDALTNFMALKGRTDSSQHLITSGRNLFNIGQMYLALGRMEMAAQAFEESIAKDPMMAIAHYILGRINLALDRNERALKNFSDAALFLRGNKLINYNQLGLKVNLYLCEILANRAVAQSRLGNVEETKNDFLMALQFKMEPRQSIIQDLLLSWQSGQSVEPLKMPSPSVFKPSKGVTDAVKKEPKFMGHSKVIAEVQVRSFPGPRSTPSSPQPKRSPPRPTTPSKFVVDESLAEQHLPQVAHAASTRDALLGDLRKNETRGSLKEVTARKEPPTKPLPVLPNFLDNPQQSPRASPTPRFPRSDSGYLSPRSSIKSSKSEFRPITPPSLENTRPQTPVEMGPPSKPLPPTPGSKSPSPVPSRDKVSPAQSGKKRDVELVFTHSITVDESVSTVDLLKAAAAAFKLPENSFALWCMKDNRLTVLKDQDLEEIFRSSSDNNPQVFCYKSKQE</sequence>
<evidence type="ECO:0000256" key="1">
    <source>
        <dbReference type="PROSITE-ProRule" id="PRU00339"/>
    </source>
</evidence>
<evidence type="ECO:0000313" key="3">
    <source>
        <dbReference type="EMBL" id="PFX18389.1"/>
    </source>
</evidence>
<dbReference type="GO" id="GO:0042554">
    <property type="term" value="P:superoxide anion generation"/>
    <property type="evidence" value="ECO:0007669"/>
    <property type="project" value="TreeGrafter"/>
</dbReference>
<feature type="compositionally biased region" description="Basic and acidic residues" evidence="2">
    <location>
        <begin position="278"/>
        <end position="298"/>
    </location>
</feature>
<feature type="repeat" description="TPR" evidence="1">
    <location>
        <begin position="49"/>
        <end position="82"/>
    </location>
</feature>
<protein>
    <submittedName>
        <fullName evidence="3">Neutrophil cytosol factor 2</fullName>
    </submittedName>
</protein>
<dbReference type="InterPro" id="IPR051864">
    <property type="entry name" value="NCF2_NOXA1"/>
</dbReference>
<dbReference type="Pfam" id="PF13181">
    <property type="entry name" value="TPR_8"/>
    <property type="match status" value="1"/>
</dbReference>
<evidence type="ECO:0000256" key="2">
    <source>
        <dbReference type="SAM" id="MobiDB-lite"/>
    </source>
</evidence>
<evidence type="ECO:0000313" key="4">
    <source>
        <dbReference type="Proteomes" id="UP000225706"/>
    </source>
</evidence>
<dbReference type="SUPFAM" id="SSF48452">
    <property type="entry name" value="TPR-like"/>
    <property type="match status" value="1"/>
</dbReference>
<keyword evidence="1" id="KW-0802">TPR repeat</keyword>
<dbReference type="STRING" id="50429.A0A2B4RNM5"/>
<feature type="region of interest" description="Disordered" evidence="2">
    <location>
        <begin position="222"/>
        <end position="250"/>
    </location>
</feature>
<dbReference type="SMART" id="SM00028">
    <property type="entry name" value="TPR"/>
    <property type="match status" value="3"/>
</dbReference>
<dbReference type="InterPro" id="IPR011990">
    <property type="entry name" value="TPR-like_helical_dom_sf"/>
</dbReference>
<dbReference type="Gene3D" id="1.25.40.10">
    <property type="entry name" value="Tetratricopeptide repeat domain"/>
    <property type="match status" value="1"/>
</dbReference>
<comment type="caution">
    <text evidence="3">The sequence shown here is derived from an EMBL/GenBank/DDBJ whole genome shotgun (WGS) entry which is preliminary data.</text>
</comment>
<dbReference type="PROSITE" id="PS50005">
    <property type="entry name" value="TPR"/>
    <property type="match status" value="1"/>
</dbReference>
<proteinExistence type="predicted"/>
<dbReference type="OrthoDB" id="5983286at2759"/>
<dbReference type="AlphaFoldDB" id="A0A2B4RNM5"/>
<feature type="compositionally biased region" description="Pro residues" evidence="2">
    <location>
        <begin position="235"/>
        <end position="246"/>
    </location>
</feature>
<dbReference type="PANTHER" id="PTHR15175">
    <property type="entry name" value="NEUTROPHIL CYTOSOLIC FACTOR 2, NEUTROPHIL NADPH OXIDASE FACTOR 2"/>
    <property type="match status" value="1"/>
</dbReference>
<accession>A0A2B4RNM5</accession>
<dbReference type="GO" id="GO:0016176">
    <property type="term" value="F:superoxide-generating NADPH oxidase activator activity"/>
    <property type="evidence" value="ECO:0007669"/>
    <property type="project" value="TreeGrafter"/>
</dbReference>
<dbReference type="InterPro" id="IPR019734">
    <property type="entry name" value="TPR_rpt"/>
</dbReference>
<dbReference type="Proteomes" id="UP000225706">
    <property type="component" value="Unassembled WGS sequence"/>
</dbReference>